<dbReference type="InterPro" id="IPR033705">
    <property type="entry name" value="Anticodon_Ia_Val"/>
</dbReference>
<dbReference type="RefSeq" id="WP_126292680.1">
    <property type="nucleotide sequence ID" value="NZ_CP185866.1"/>
</dbReference>
<dbReference type="Proteomes" id="UP000276349">
    <property type="component" value="Unassembled WGS sequence"/>
</dbReference>
<keyword evidence="8 12" id="KW-0175">Coiled coil</keyword>
<evidence type="ECO:0000259" key="15">
    <source>
        <dbReference type="Pfam" id="PF10458"/>
    </source>
</evidence>
<feature type="coiled-coil region" evidence="12">
    <location>
        <begin position="815"/>
        <end position="884"/>
    </location>
</feature>
<evidence type="ECO:0000313" key="16">
    <source>
        <dbReference type="EMBL" id="RTQ95812.1"/>
    </source>
</evidence>
<evidence type="ECO:0000256" key="1">
    <source>
        <dbReference type="ARBA" id="ARBA00004496"/>
    </source>
</evidence>
<comment type="catalytic activity">
    <reaction evidence="10 12">
        <text>tRNA(Val) + L-valine + ATP = L-valyl-tRNA(Val) + AMP + diphosphate</text>
        <dbReference type="Rhea" id="RHEA:10704"/>
        <dbReference type="Rhea" id="RHEA-COMP:9672"/>
        <dbReference type="Rhea" id="RHEA-COMP:9708"/>
        <dbReference type="ChEBI" id="CHEBI:30616"/>
        <dbReference type="ChEBI" id="CHEBI:33019"/>
        <dbReference type="ChEBI" id="CHEBI:57762"/>
        <dbReference type="ChEBI" id="CHEBI:78442"/>
        <dbReference type="ChEBI" id="CHEBI:78537"/>
        <dbReference type="ChEBI" id="CHEBI:456215"/>
        <dbReference type="EC" id="6.1.1.9"/>
    </reaction>
</comment>
<dbReference type="GO" id="GO:0006438">
    <property type="term" value="P:valyl-tRNA aminoacylation"/>
    <property type="evidence" value="ECO:0007669"/>
    <property type="project" value="UniProtKB-UniRule"/>
</dbReference>
<dbReference type="EMBL" id="RXNR01000004">
    <property type="protein sequence ID" value="RTQ95812.1"/>
    <property type="molecule type" value="Genomic_DNA"/>
</dbReference>
<dbReference type="Gene3D" id="3.90.740.10">
    <property type="entry name" value="Valyl/Leucyl/Isoleucyl-tRNA synthetase, editing domain"/>
    <property type="match status" value="1"/>
</dbReference>
<dbReference type="FunFam" id="1.10.730.10:FF:000014">
    <property type="entry name" value="Valine--tRNA ligase"/>
    <property type="match status" value="1"/>
</dbReference>
<dbReference type="PANTHER" id="PTHR11946">
    <property type="entry name" value="VALYL-TRNA SYNTHETASES"/>
    <property type="match status" value="1"/>
</dbReference>
<dbReference type="InterPro" id="IPR013155">
    <property type="entry name" value="M/V/L/I-tRNA-synth_anticd-bd"/>
</dbReference>
<reference evidence="16 17" key="1">
    <citation type="submission" date="2018-12" db="EMBL/GenBank/DDBJ databases">
        <authorList>
            <person name="Yu L."/>
        </authorList>
    </citation>
    <scope>NUCLEOTIDE SEQUENCE [LARGE SCALE GENOMIC DNA]</scope>
    <source>
        <strain evidence="16 17">S5H2222</strain>
    </source>
</reference>
<dbReference type="SUPFAM" id="SSF46589">
    <property type="entry name" value="tRNA-binding arm"/>
    <property type="match status" value="1"/>
</dbReference>
<dbReference type="FunFam" id="3.40.50.620:FF:000098">
    <property type="entry name" value="Valine--tRNA ligase"/>
    <property type="match status" value="1"/>
</dbReference>
<comment type="caution">
    <text evidence="16">The sequence shown here is derived from an EMBL/GenBank/DDBJ whole genome shotgun (WGS) entry which is preliminary data.</text>
</comment>
<evidence type="ECO:0000256" key="8">
    <source>
        <dbReference type="ARBA" id="ARBA00023054"/>
    </source>
</evidence>
<dbReference type="FunFam" id="3.90.740.10:FF:000005">
    <property type="entry name" value="Valine--tRNA ligase, mitochondrial"/>
    <property type="match status" value="1"/>
</dbReference>
<evidence type="ECO:0000256" key="12">
    <source>
        <dbReference type="HAMAP-Rule" id="MF_02004"/>
    </source>
</evidence>
<dbReference type="InterPro" id="IPR009008">
    <property type="entry name" value="Val/Leu/Ile-tRNA-synth_edit"/>
</dbReference>
<keyword evidence="17" id="KW-1185">Reference proteome</keyword>
<dbReference type="SUPFAM" id="SSF52374">
    <property type="entry name" value="Nucleotidylyl transferase"/>
    <property type="match status" value="1"/>
</dbReference>
<dbReference type="SUPFAM" id="SSF50677">
    <property type="entry name" value="ValRS/IleRS/LeuRS editing domain"/>
    <property type="match status" value="1"/>
</dbReference>
<dbReference type="PRINTS" id="PR00986">
    <property type="entry name" value="TRNASYNTHVAL"/>
</dbReference>
<dbReference type="InterPro" id="IPR037118">
    <property type="entry name" value="Val-tRNA_synth_C_sf"/>
</dbReference>
<comment type="domain">
    <text evidence="12">ValRS has two distinct active sites: one for aminoacylation and one for editing. The misactivated threonine is translocated from the active site to the editing site.</text>
</comment>
<evidence type="ECO:0000256" key="6">
    <source>
        <dbReference type="ARBA" id="ARBA00022840"/>
    </source>
</evidence>
<evidence type="ECO:0000256" key="2">
    <source>
        <dbReference type="ARBA" id="ARBA00011245"/>
    </source>
</evidence>
<dbReference type="SUPFAM" id="SSF47323">
    <property type="entry name" value="Anticodon-binding domain of a subclass of class I aminoacyl-tRNA synthetases"/>
    <property type="match status" value="1"/>
</dbReference>
<feature type="short sequence motif" description="'KMSKS' region" evidence="12">
    <location>
        <begin position="528"/>
        <end position="532"/>
    </location>
</feature>
<comment type="subcellular location">
    <subcellularLocation>
        <location evidence="1 12">Cytoplasm</location>
    </subcellularLocation>
</comment>
<dbReference type="InterPro" id="IPR009080">
    <property type="entry name" value="tRNAsynth_Ia_anticodon-bd"/>
</dbReference>
<feature type="domain" description="Methionyl/Valyl/Leucyl/Isoleucyl-tRNA synthetase anticodon-binding" evidence="14">
    <location>
        <begin position="611"/>
        <end position="758"/>
    </location>
</feature>
<gene>
    <name evidence="12" type="primary">valS</name>
    <name evidence="16" type="ORF">EKG35_02200</name>
</gene>
<organism evidence="16 17">
    <name type="scientific">Lysinibacillus telephonicus</name>
    <dbReference type="NCBI Taxonomy" id="1714840"/>
    <lineage>
        <taxon>Bacteria</taxon>
        <taxon>Bacillati</taxon>
        <taxon>Bacillota</taxon>
        <taxon>Bacilli</taxon>
        <taxon>Bacillales</taxon>
        <taxon>Bacillaceae</taxon>
        <taxon>Lysinibacillus</taxon>
    </lineage>
</organism>
<dbReference type="GO" id="GO:0002161">
    <property type="term" value="F:aminoacyl-tRNA deacylase activity"/>
    <property type="evidence" value="ECO:0007669"/>
    <property type="project" value="InterPro"/>
</dbReference>
<dbReference type="InterPro" id="IPR001412">
    <property type="entry name" value="aa-tRNA-synth_I_CS"/>
</dbReference>
<keyword evidence="7 12" id="KW-0648">Protein biosynthesis</keyword>
<dbReference type="InterPro" id="IPR019499">
    <property type="entry name" value="Val-tRNA_synth_tRNA-bd"/>
</dbReference>
<evidence type="ECO:0000259" key="13">
    <source>
        <dbReference type="Pfam" id="PF00133"/>
    </source>
</evidence>
<dbReference type="Gene3D" id="1.10.730.10">
    <property type="entry name" value="Isoleucyl-tRNA Synthetase, Domain 1"/>
    <property type="match status" value="1"/>
</dbReference>
<dbReference type="Pfam" id="PF10458">
    <property type="entry name" value="Val_tRNA-synt_C"/>
    <property type="match status" value="1"/>
</dbReference>
<dbReference type="InterPro" id="IPR002300">
    <property type="entry name" value="aa-tRNA-synth_Ia"/>
</dbReference>
<evidence type="ECO:0000256" key="11">
    <source>
        <dbReference type="ARBA" id="ARBA00060830"/>
    </source>
</evidence>
<evidence type="ECO:0000259" key="14">
    <source>
        <dbReference type="Pfam" id="PF08264"/>
    </source>
</evidence>
<name>A0A3S0JU41_9BACI</name>
<comment type="similarity">
    <text evidence="11 12">Belongs to the class-I aminoacyl-tRNA synthetase family. ValS type 1 subfamily.</text>
</comment>
<evidence type="ECO:0000256" key="10">
    <source>
        <dbReference type="ARBA" id="ARBA00047552"/>
    </source>
</evidence>
<dbReference type="PROSITE" id="PS00178">
    <property type="entry name" value="AA_TRNA_LIGASE_I"/>
    <property type="match status" value="1"/>
</dbReference>
<dbReference type="Pfam" id="PF08264">
    <property type="entry name" value="Anticodon_1"/>
    <property type="match status" value="1"/>
</dbReference>
<dbReference type="CDD" id="cd00817">
    <property type="entry name" value="ValRS_core"/>
    <property type="match status" value="1"/>
</dbReference>
<protein>
    <recommendedName>
        <fullName evidence="12">Valine--tRNA ligase</fullName>
        <ecNumber evidence="12">6.1.1.9</ecNumber>
    </recommendedName>
    <alternativeName>
        <fullName evidence="12">Valyl-tRNA synthetase</fullName>
        <shortName evidence="12">ValRS</shortName>
    </alternativeName>
</protein>
<feature type="short sequence motif" description="'HIGH' region" evidence="12">
    <location>
        <begin position="51"/>
        <end position="61"/>
    </location>
</feature>
<feature type="domain" description="Valyl-tRNA synthetase tRNA-binding arm" evidence="15">
    <location>
        <begin position="818"/>
        <end position="882"/>
    </location>
</feature>
<comment type="subunit">
    <text evidence="2 12">Monomer.</text>
</comment>
<keyword evidence="9 12" id="KW-0030">Aminoacyl-tRNA synthetase</keyword>
<feature type="domain" description="Aminoacyl-tRNA synthetase class Ia" evidence="13">
    <location>
        <begin position="23"/>
        <end position="442"/>
    </location>
</feature>
<dbReference type="InterPro" id="IPR010978">
    <property type="entry name" value="tRNA-bd_arm"/>
</dbReference>
<dbReference type="FunFam" id="3.40.50.620:FF:000032">
    <property type="entry name" value="Valine--tRNA ligase"/>
    <property type="match status" value="1"/>
</dbReference>
<dbReference type="AlphaFoldDB" id="A0A3S0JU41"/>
<keyword evidence="3 12" id="KW-0963">Cytoplasm</keyword>
<dbReference type="GO" id="GO:0004832">
    <property type="term" value="F:valine-tRNA ligase activity"/>
    <property type="evidence" value="ECO:0007669"/>
    <property type="project" value="UniProtKB-UniRule"/>
</dbReference>
<dbReference type="GO" id="GO:0005524">
    <property type="term" value="F:ATP binding"/>
    <property type="evidence" value="ECO:0007669"/>
    <property type="project" value="UniProtKB-UniRule"/>
</dbReference>
<keyword evidence="5 12" id="KW-0547">Nucleotide-binding</keyword>
<evidence type="ECO:0000256" key="7">
    <source>
        <dbReference type="ARBA" id="ARBA00022917"/>
    </source>
</evidence>
<keyword evidence="4 12" id="KW-0436">Ligase</keyword>
<dbReference type="PANTHER" id="PTHR11946:SF93">
    <property type="entry name" value="VALINE--TRNA LIGASE, CHLOROPLASTIC_MITOCHONDRIAL 2"/>
    <property type="match status" value="1"/>
</dbReference>
<dbReference type="NCBIfam" id="TIGR00422">
    <property type="entry name" value="valS"/>
    <property type="match status" value="1"/>
</dbReference>
<dbReference type="OrthoDB" id="9810365at2"/>
<dbReference type="GO" id="GO:0005829">
    <property type="term" value="C:cytosol"/>
    <property type="evidence" value="ECO:0007669"/>
    <property type="project" value="TreeGrafter"/>
</dbReference>
<accession>A0A3S0JU41</accession>
<dbReference type="NCBIfam" id="NF004349">
    <property type="entry name" value="PRK05729.1"/>
    <property type="match status" value="1"/>
</dbReference>
<keyword evidence="6 12" id="KW-0067">ATP-binding</keyword>
<dbReference type="Gene3D" id="1.10.287.380">
    <property type="entry name" value="Valyl-tRNA synthetase, C-terminal domain"/>
    <property type="match status" value="1"/>
</dbReference>
<dbReference type="InterPro" id="IPR014729">
    <property type="entry name" value="Rossmann-like_a/b/a_fold"/>
</dbReference>
<proteinExistence type="inferred from homology"/>
<feature type="binding site" evidence="12">
    <location>
        <position position="531"/>
    </location>
    <ligand>
        <name>ATP</name>
        <dbReference type="ChEBI" id="CHEBI:30616"/>
    </ligand>
</feature>
<evidence type="ECO:0000256" key="5">
    <source>
        <dbReference type="ARBA" id="ARBA00022741"/>
    </source>
</evidence>
<dbReference type="HAMAP" id="MF_02004">
    <property type="entry name" value="Val_tRNA_synth_type1"/>
    <property type="match status" value="1"/>
</dbReference>
<dbReference type="CDD" id="cd07962">
    <property type="entry name" value="Anticodon_Ia_Val"/>
    <property type="match status" value="1"/>
</dbReference>
<evidence type="ECO:0000256" key="4">
    <source>
        <dbReference type="ARBA" id="ARBA00022598"/>
    </source>
</evidence>
<evidence type="ECO:0000256" key="3">
    <source>
        <dbReference type="ARBA" id="ARBA00022490"/>
    </source>
</evidence>
<dbReference type="EC" id="6.1.1.9" evidence="12"/>
<dbReference type="FunFam" id="1.10.287.380:FF:000001">
    <property type="entry name" value="Valine--tRNA ligase"/>
    <property type="match status" value="1"/>
</dbReference>
<sequence>MSEEQQNISMPTKYDPQSIEAGRYEWWLQGKFFEAQPESGKQPYSIVIPPPNVTGKLHLGHAWDTTLQDILVRMKRMQGYDALWLPGMDHAGIATQAKVEAKLREEGVSRYDLGREKFLEKTWEWKEEYASHIRQQWAKLGLGLDYTRERFTLDEGLSDAVKEVFVKLYEKGLIYRGERIINWDPAAKTALSDIEVIHKEVEGAFYHMEYPLADGSGVLRVATTRPETMLGDSGVAVHPEDERYKHLIGKTVILPIVGREIPIVADDYVDMEFGTGVVKMTPAHDPNDFEVGNRHNLERILVMNEDGTMNELAGKYAGLDRFECRKQIVKDLQEAGVLVEIEPHTHQVGHSERSGAVVEPYLSAQWFVKMGPLAEQALEMQKNEAEKVNFVPNRFENTYNRWMENIHDWCISRQLWWGHQIPAWYHNETGEIYVGKEAPEDVENWTQDEDVLDTWFSSALWPFSTMGWPDAENEEFKRYYPTNTLVTGYDIIFFWVSRMIFQGKEFTGERPFKDVLIHGLVRDGEGRKMSKSLGNGVDPMEVIAQYGADSLRYFLATGSSPGQDLRYTTEKVEAVWNFANKIWNASRFALMNMDGLKYEEIDLTGNLNVADKWILTRLNETIERVTSLAERYEFGEVGRELYNFIWDDFCSWYIEMAKLPLYGEDEQAKKTTRSVLAYVLDNTMRLLHPLMPFITEEIWQHLPHSGESITVAAWPTVKEEFNFSNDAASMKLLMDIIRSVRNIRAEVNTPMSKKVELFIATKDAETTRVLEENRAYVEKFCNPESLTIGENIEAPSQSMTAVVTGAELFLPLAGLINLEEEIARLEKELEKWAKEVKLVSGKLSNEKFVSKAPEELVAKEREKLADYKEKYEVVEKRLAELKNM</sequence>
<comment type="function">
    <text evidence="12">Catalyzes the attachment of valine to tRNA(Val). As ValRS can inadvertently accommodate and process structurally similar amino acids such as threonine, to avoid such errors, it has a 'posttransfer' editing activity that hydrolyzes mischarged Thr-tRNA(Val) in a tRNA-dependent manner.</text>
</comment>
<comment type="domain">
    <text evidence="12">The C-terminal coiled-coil domain is crucial for aminoacylation activity.</text>
</comment>
<dbReference type="Gene3D" id="3.40.50.620">
    <property type="entry name" value="HUPs"/>
    <property type="match status" value="2"/>
</dbReference>
<evidence type="ECO:0000256" key="9">
    <source>
        <dbReference type="ARBA" id="ARBA00023146"/>
    </source>
</evidence>
<dbReference type="Pfam" id="PF00133">
    <property type="entry name" value="tRNA-synt_1"/>
    <property type="match status" value="1"/>
</dbReference>
<dbReference type="InterPro" id="IPR002303">
    <property type="entry name" value="Valyl-tRNA_ligase"/>
</dbReference>
<evidence type="ECO:0000313" key="17">
    <source>
        <dbReference type="Proteomes" id="UP000276349"/>
    </source>
</evidence>